<dbReference type="PANTHER" id="PTHR15863:SF2">
    <property type="entry name" value="MRN COMPLEX-INTERACTING PROTEIN"/>
    <property type="match status" value="1"/>
</dbReference>
<accession>A0A7R9ENP0</accession>
<dbReference type="Pfam" id="PF15749">
    <property type="entry name" value="MRNIP"/>
    <property type="match status" value="1"/>
</dbReference>
<sequence>MCLEQLIPKLRDICTIFIGVVVLSSTAEDGEIEVQIVKKSNKWECKMCGEKQSVKQVYGRGSCKDCRAHVQKLNELRLKKEEFIDPSLEKCDYQNNECSFQSVNLEAGSVATKLCRQTPKLSNENDEPSYPKKRNSKWNEFLASSSSASSDDDDAMDQSHFKPHRGDNSREKIKKQKIASRHEEQFKLENKWDNFASNDSKVCAEDSSVHLNMSKEPTTYWRAMEGNVAFTLDLIVAGAGVSVSAVARCSSIDSAMPFAFSKFPDTLSIVSVDPTSMIALLLSKNGLGSTARMDLLNKMTVRIDIFIPLINLSSLILRRASFAISFSSLLVKLQRGGRFSIRWHRSRRRSLVSPSTFTRAVVMGVVVMKHTAISVLVDTEPGILDSDTLERCDLLSSWFNSRATYKERNSHVKLEREGLPFDKTELTKVVAMI</sequence>
<evidence type="ECO:0000256" key="1">
    <source>
        <dbReference type="SAM" id="MobiDB-lite"/>
    </source>
</evidence>
<dbReference type="AlphaFoldDB" id="A0A7R9ENP0"/>
<organism evidence="3">
    <name type="scientific">Timema bartmani</name>
    <dbReference type="NCBI Taxonomy" id="61472"/>
    <lineage>
        <taxon>Eukaryota</taxon>
        <taxon>Metazoa</taxon>
        <taxon>Ecdysozoa</taxon>
        <taxon>Arthropoda</taxon>
        <taxon>Hexapoda</taxon>
        <taxon>Insecta</taxon>
        <taxon>Pterygota</taxon>
        <taxon>Neoptera</taxon>
        <taxon>Polyneoptera</taxon>
        <taxon>Phasmatodea</taxon>
        <taxon>Timematodea</taxon>
        <taxon>Timematoidea</taxon>
        <taxon>Timematidae</taxon>
        <taxon>Timema</taxon>
    </lineage>
</organism>
<proteinExistence type="predicted"/>
<dbReference type="GO" id="GO:0005634">
    <property type="term" value="C:nucleus"/>
    <property type="evidence" value="ECO:0007669"/>
    <property type="project" value="TreeGrafter"/>
</dbReference>
<feature type="domain" description="MRN complex-interacting protein N-terminal" evidence="2">
    <location>
        <begin position="33"/>
        <end position="141"/>
    </location>
</feature>
<dbReference type="GO" id="GO:0007095">
    <property type="term" value="P:mitotic G2 DNA damage checkpoint signaling"/>
    <property type="evidence" value="ECO:0007669"/>
    <property type="project" value="TreeGrafter"/>
</dbReference>
<reference evidence="3" key="1">
    <citation type="submission" date="2020-11" db="EMBL/GenBank/DDBJ databases">
        <authorList>
            <person name="Tran Van P."/>
        </authorList>
    </citation>
    <scope>NUCLEOTIDE SEQUENCE</scope>
</reference>
<dbReference type="PANTHER" id="PTHR15863">
    <property type="entry name" value="MRN COMPLEX-INTERACTING PROTEIN"/>
    <property type="match status" value="1"/>
</dbReference>
<dbReference type="GO" id="GO:0003682">
    <property type="term" value="F:chromatin binding"/>
    <property type="evidence" value="ECO:0007669"/>
    <property type="project" value="TreeGrafter"/>
</dbReference>
<protein>
    <recommendedName>
        <fullName evidence="2">MRN complex-interacting protein N-terminal domain-containing protein</fullName>
    </recommendedName>
</protein>
<evidence type="ECO:0000313" key="3">
    <source>
        <dbReference type="EMBL" id="CAD7437458.1"/>
    </source>
</evidence>
<dbReference type="EMBL" id="OD564274">
    <property type="protein sequence ID" value="CAD7437458.1"/>
    <property type="molecule type" value="Genomic_DNA"/>
</dbReference>
<feature type="compositionally biased region" description="Basic and acidic residues" evidence="1">
    <location>
        <begin position="157"/>
        <end position="171"/>
    </location>
</feature>
<gene>
    <name evidence="3" type="ORF">TBIB3V08_LOCUS69</name>
</gene>
<feature type="region of interest" description="Disordered" evidence="1">
    <location>
        <begin position="143"/>
        <end position="175"/>
    </location>
</feature>
<name>A0A7R9ENP0_9NEOP</name>
<evidence type="ECO:0000259" key="2">
    <source>
        <dbReference type="Pfam" id="PF15749"/>
    </source>
</evidence>
<dbReference type="InterPro" id="IPR049472">
    <property type="entry name" value="MRNIP_N"/>
</dbReference>
<dbReference type="InterPro" id="IPR032739">
    <property type="entry name" value="MRNIP"/>
</dbReference>